<dbReference type="SUPFAM" id="SSF52172">
    <property type="entry name" value="CheY-like"/>
    <property type="match status" value="1"/>
</dbReference>
<evidence type="ECO:0000259" key="10">
    <source>
        <dbReference type="PROSITE" id="PS50110"/>
    </source>
</evidence>
<feature type="domain" description="Response regulatory" evidence="10">
    <location>
        <begin position="8"/>
        <end position="122"/>
    </location>
</feature>
<dbReference type="Gene3D" id="3.40.50.2300">
    <property type="match status" value="1"/>
</dbReference>
<dbReference type="InterPro" id="IPR016032">
    <property type="entry name" value="Sig_transdc_resp-reg_C-effctor"/>
</dbReference>
<feature type="DNA-binding region" description="OmpR/PhoB-type" evidence="9">
    <location>
        <begin position="137"/>
        <end position="236"/>
    </location>
</feature>
<evidence type="ECO:0000313" key="13">
    <source>
        <dbReference type="Proteomes" id="UP000245533"/>
    </source>
</evidence>
<comment type="caution">
    <text evidence="12">The sequence shown here is derived from an EMBL/GenBank/DDBJ whole genome shotgun (WGS) entry which is preliminary data.</text>
</comment>
<keyword evidence="4" id="KW-0805">Transcription regulation</keyword>
<dbReference type="Gene3D" id="6.10.250.690">
    <property type="match status" value="1"/>
</dbReference>
<evidence type="ECO:0000256" key="3">
    <source>
        <dbReference type="ARBA" id="ARBA00023012"/>
    </source>
</evidence>
<dbReference type="InterPro" id="IPR011006">
    <property type="entry name" value="CheY-like_superfamily"/>
</dbReference>
<dbReference type="InterPro" id="IPR001867">
    <property type="entry name" value="OmpR/PhoB-type_DNA-bd"/>
</dbReference>
<dbReference type="Proteomes" id="UP000245533">
    <property type="component" value="Unassembled WGS sequence"/>
</dbReference>
<protein>
    <recommendedName>
        <fullName evidence="1">Phosphate regulon transcriptional regulatory protein PhoB</fullName>
    </recommendedName>
</protein>
<dbReference type="GO" id="GO:0005829">
    <property type="term" value="C:cytosol"/>
    <property type="evidence" value="ECO:0007669"/>
    <property type="project" value="TreeGrafter"/>
</dbReference>
<dbReference type="SMART" id="SM00862">
    <property type="entry name" value="Trans_reg_C"/>
    <property type="match status" value="1"/>
</dbReference>
<dbReference type="Pfam" id="PF00072">
    <property type="entry name" value="Response_reg"/>
    <property type="match status" value="1"/>
</dbReference>
<evidence type="ECO:0000256" key="6">
    <source>
        <dbReference type="ARBA" id="ARBA00023163"/>
    </source>
</evidence>
<dbReference type="AlphaFoldDB" id="A0A316TN49"/>
<keyword evidence="6" id="KW-0804">Transcription</keyword>
<keyword evidence="2 8" id="KW-0597">Phosphoprotein</keyword>
<dbReference type="PROSITE" id="PS50110">
    <property type="entry name" value="RESPONSE_REGULATORY"/>
    <property type="match status" value="1"/>
</dbReference>
<dbReference type="OrthoDB" id="9790442at2"/>
<proteinExistence type="predicted"/>
<dbReference type="FunFam" id="3.40.50.2300:FF:000001">
    <property type="entry name" value="DNA-binding response regulator PhoB"/>
    <property type="match status" value="1"/>
</dbReference>
<gene>
    <name evidence="12" type="ORF">DDZ15_12675</name>
</gene>
<sequence length="241" mass="27996">MVATTKKPILIIEDDRDISELIRIHLSDLSYDVEQSYDGNEALELALSNRYSMLILDIMLPGTDGFDICKEVRKHDMQLPILMLTAKAEEIDKIMGLEFGADDYLTKPFSIRELTARVKALLRRSDISGKKHRADEKSVITFENLKIFPHKRSITIEEEMIELTAKEFDLLYLFASNPGRAYSRDNLLDLVWGYQYEGYSHTVNSHINRLRTKIEKDPSEPKYIKTVWGLGYRFTERRELS</sequence>
<dbReference type="PROSITE" id="PS51755">
    <property type="entry name" value="OMPR_PHOB"/>
    <property type="match status" value="1"/>
</dbReference>
<dbReference type="EMBL" id="QGGB01000008">
    <property type="protein sequence ID" value="PWN06027.1"/>
    <property type="molecule type" value="Genomic_DNA"/>
</dbReference>
<evidence type="ECO:0000259" key="11">
    <source>
        <dbReference type="PROSITE" id="PS51755"/>
    </source>
</evidence>
<dbReference type="SMART" id="SM00448">
    <property type="entry name" value="REC"/>
    <property type="match status" value="1"/>
</dbReference>
<dbReference type="GO" id="GO:0032993">
    <property type="term" value="C:protein-DNA complex"/>
    <property type="evidence" value="ECO:0007669"/>
    <property type="project" value="TreeGrafter"/>
</dbReference>
<dbReference type="GO" id="GO:0000976">
    <property type="term" value="F:transcription cis-regulatory region binding"/>
    <property type="evidence" value="ECO:0007669"/>
    <property type="project" value="TreeGrafter"/>
</dbReference>
<feature type="modified residue" description="4-aspartylphosphate" evidence="8">
    <location>
        <position position="57"/>
    </location>
</feature>
<feature type="domain" description="OmpR/PhoB-type" evidence="11">
    <location>
        <begin position="137"/>
        <end position="236"/>
    </location>
</feature>
<evidence type="ECO:0000256" key="8">
    <source>
        <dbReference type="PROSITE-ProRule" id="PRU00169"/>
    </source>
</evidence>
<evidence type="ECO:0000256" key="2">
    <source>
        <dbReference type="ARBA" id="ARBA00022553"/>
    </source>
</evidence>
<dbReference type="InterPro" id="IPR036388">
    <property type="entry name" value="WH-like_DNA-bd_sf"/>
</dbReference>
<dbReference type="InterPro" id="IPR039420">
    <property type="entry name" value="WalR-like"/>
</dbReference>
<organism evidence="12 13">
    <name type="scientific">Rhodohalobacter mucosus</name>
    <dbReference type="NCBI Taxonomy" id="2079485"/>
    <lineage>
        <taxon>Bacteria</taxon>
        <taxon>Pseudomonadati</taxon>
        <taxon>Balneolota</taxon>
        <taxon>Balneolia</taxon>
        <taxon>Balneolales</taxon>
        <taxon>Balneolaceae</taxon>
        <taxon>Rhodohalobacter</taxon>
    </lineage>
</organism>
<keyword evidence="5 9" id="KW-0238">DNA-binding</keyword>
<dbReference type="InterPro" id="IPR001789">
    <property type="entry name" value="Sig_transdc_resp-reg_receiver"/>
</dbReference>
<evidence type="ECO:0000256" key="4">
    <source>
        <dbReference type="ARBA" id="ARBA00023015"/>
    </source>
</evidence>
<evidence type="ECO:0000256" key="9">
    <source>
        <dbReference type="PROSITE-ProRule" id="PRU01091"/>
    </source>
</evidence>
<reference evidence="12 13" key="1">
    <citation type="submission" date="2018-05" db="EMBL/GenBank/DDBJ databases">
        <title>Rhodohalobacter halophilus gen. nov., sp. nov., a moderately halophilic member of the family Balneolaceae.</title>
        <authorList>
            <person name="Liu Z.-W."/>
        </authorList>
    </citation>
    <scope>NUCLEOTIDE SEQUENCE [LARGE SCALE GENOMIC DNA]</scope>
    <source>
        <strain evidence="12 13">8A47</strain>
    </source>
</reference>
<comment type="function">
    <text evidence="7">This protein is a positive regulator for the phosphate regulon. Transcription of this operon is positively regulated by PhoB and PhoR when phosphate is limited.</text>
</comment>
<dbReference type="CDD" id="cd00383">
    <property type="entry name" value="trans_reg_C"/>
    <property type="match status" value="1"/>
</dbReference>
<dbReference type="FunFam" id="1.10.10.10:FF:000018">
    <property type="entry name" value="DNA-binding response regulator ResD"/>
    <property type="match status" value="1"/>
</dbReference>
<accession>A0A316TN49</accession>
<dbReference type="SUPFAM" id="SSF46894">
    <property type="entry name" value="C-terminal effector domain of the bipartite response regulators"/>
    <property type="match status" value="1"/>
</dbReference>
<evidence type="ECO:0000256" key="5">
    <source>
        <dbReference type="ARBA" id="ARBA00023125"/>
    </source>
</evidence>
<dbReference type="RefSeq" id="WP_109647468.1">
    <property type="nucleotide sequence ID" value="NZ_QGGB01000008.1"/>
</dbReference>
<keyword evidence="13" id="KW-1185">Reference proteome</keyword>
<name>A0A316TN49_9BACT</name>
<evidence type="ECO:0000313" key="12">
    <source>
        <dbReference type="EMBL" id="PWN06027.1"/>
    </source>
</evidence>
<evidence type="ECO:0000256" key="1">
    <source>
        <dbReference type="ARBA" id="ARBA00013332"/>
    </source>
</evidence>
<dbReference type="PANTHER" id="PTHR48111:SF40">
    <property type="entry name" value="PHOSPHATE REGULON TRANSCRIPTIONAL REGULATORY PROTEIN PHOB"/>
    <property type="match status" value="1"/>
</dbReference>
<keyword evidence="3" id="KW-0902">Two-component regulatory system</keyword>
<dbReference type="GO" id="GO:0000156">
    <property type="term" value="F:phosphorelay response regulator activity"/>
    <property type="evidence" value="ECO:0007669"/>
    <property type="project" value="TreeGrafter"/>
</dbReference>
<dbReference type="Pfam" id="PF00486">
    <property type="entry name" value="Trans_reg_C"/>
    <property type="match status" value="1"/>
</dbReference>
<dbReference type="PANTHER" id="PTHR48111">
    <property type="entry name" value="REGULATOR OF RPOS"/>
    <property type="match status" value="1"/>
</dbReference>
<dbReference type="Gene3D" id="1.10.10.10">
    <property type="entry name" value="Winged helix-like DNA-binding domain superfamily/Winged helix DNA-binding domain"/>
    <property type="match status" value="1"/>
</dbReference>
<dbReference type="GO" id="GO:0006355">
    <property type="term" value="P:regulation of DNA-templated transcription"/>
    <property type="evidence" value="ECO:0007669"/>
    <property type="project" value="InterPro"/>
</dbReference>
<evidence type="ECO:0000256" key="7">
    <source>
        <dbReference type="ARBA" id="ARBA00024735"/>
    </source>
</evidence>